<evidence type="ECO:0000259" key="2">
    <source>
        <dbReference type="Pfam" id="PF18062"/>
    </source>
</evidence>
<reference evidence="3 4" key="1">
    <citation type="submission" date="2018-02" db="EMBL/GenBank/DDBJ databases">
        <authorList>
            <person name="Cohen D.B."/>
            <person name="Kent A.D."/>
        </authorList>
    </citation>
    <scope>NUCLEOTIDE SEQUENCE [LARGE SCALE GENOMIC DNA]</scope>
    <source>
        <strain evidence="3">1</strain>
    </source>
</reference>
<evidence type="ECO:0000313" key="3">
    <source>
        <dbReference type="EMBL" id="SPD85283.1"/>
    </source>
</evidence>
<dbReference type="GO" id="GO:0009307">
    <property type="term" value="P:DNA restriction-modification system"/>
    <property type="evidence" value="ECO:0007669"/>
    <property type="project" value="InterPro"/>
</dbReference>
<sequence length="504" mass="55988">MRHAKVVTARLRVQGWALPVSAHMFYEEGAWHWSMTKETSRAARSSEPASVMATGRSLESPALARVGRRGRRATMDLVPKDSAVAFADLADADLVLDRVYVGGKAGNAGDDPIARLVPVGNQGGFRFKGSPRRGTVRLAVLYTSGVEVDWPDHIDPTTGDFTYYGDNRTPGHDLHDTRRGGNLLLRDIFAASRSTPEARRAVPPILLFQSAGSGRDAIFRGLLAPGSPRLASDEELVAIWRTTKEMRFQNYRAHFTVLKTPVVPRAWLEQILAGEPLGSSCPGEWRKWVQGRIYQALEAPRNLSVRSKAEQLPKPEDAWMMRMVHDHFSSMPVAFENFAAEMWVHSDPHVASVEVTRPSRDGGRDAVGEYRLGPSQDPVRLQFALEAKCYDPGGGGISVKMVSRLISRIKHREFGVFVTTSFVGAQPYQEVREDQHPIVFLVGRDLVEILKRMGHNTSESLSAYLLAQHPIESEPRSRVDVQHHEGVDVQDVLTIPKQDLATQN</sequence>
<dbReference type="InterPro" id="IPR007560">
    <property type="entry name" value="Restrct_endonuc_IV_Mrr"/>
</dbReference>
<evidence type="ECO:0000313" key="4">
    <source>
        <dbReference type="Proteomes" id="UP000238164"/>
    </source>
</evidence>
<dbReference type="InterPro" id="IPR011856">
    <property type="entry name" value="tRNA_endonuc-like_dom_sf"/>
</dbReference>
<protein>
    <recommendedName>
        <fullName evidence="5">Restriction endonuclease</fullName>
    </recommendedName>
</protein>
<evidence type="ECO:0008006" key="5">
    <source>
        <dbReference type="Google" id="ProtNLM"/>
    </source>
</evidence>
<dbReference type="REBASE" id="237201">
    <property type="entry name" value="Mgl1ORF247P"/>
</dbReference>
<dbReference type="KEGG" id="mgg:MPLG2_0247"/>
<dbReference type="Pfam" id="PF18062">
    <property type="entry name" value="RE_AspBHI_N"/>
    <property type="match status" value="1"/>
</dbReference>
<keyword evidence="4" id="KW-1185">Reference proteome</keyword>
<dbReference type="InterPro" id="IPR041409">
    <property type="entry name" value="RE_AspBHI_N"/>
</dbReference>
<accession>A0A2N9JBZ9</accession>
<proteinExistence type="predicted"/>
<dbReference type="Gene3D" id="2.30.280.20">
    <property type="match status" value="1"/>
</dbReference>
<dbReference type="AlphaFoldDB" id="A0A2N9JBZ9"/>
<name>A0A2N9JBZ9_9ACTN</name>
<evidence type="ECO:0000259" key="1">
    <source>
        <dbReference type="Pfam" id="PF04471"/>
    </source>
</evidence>
<dbReference type="EMBL" id="LT985188">
    <property type="protein sequence ID" value="SPD85283.1"/>
    <property type="molecule type" value="Genomic_DNA"/>
</dbReference>
<dbReference type="Pfam" id="PF04471">
    <property type="entry name" value="Mrr_cat"/>
    <property type="match status" value="1"/>
</dbReference>
<dbReference type="GO" id="GO:0003677">
    <property type="term" value="F:DNA binding"/>
    <property type="evidence" value="ECO:0007669"/>
    <property type="project" value="InterPro"/>
</dbReference>
<gene>
    <name evidence="3" type="ORF">MPLG2_0247</name>
</gene>
<dbReference type="GO" id="GO:0004519">
    <property type="term" value="F:endonuclease activity"/>
    <property type="evidence" value="ECO:0007669"/>
    <property type="project" value="InterPro"/>
</dbReference>
<dbReference type="Proteomes" id="UP000238164">
    <property type="component" value="Chromosome 1"/>
</dbReference>
<organism evidence="3 4">
    <name type="scientific">Micropruina glycogenica</name>
    <dbReference type="NCBI Taxonomy" id="75385"/>
    <lineage>
        <taxon>Bacteria</taxon>
        <taxon>Bacillati</taxon>
        <taxon>Actinomycetota</taxon>
        <taxon>Actinomycetes</taxon>
        <taxon>Propionibacteriales</taxon>
        <taxon>Nocardioidaceae</taxon>
        <taxon>Micropruina</taxon>
    </lineage>
</organism>
<dbReference type="Gene3D" id="3.40.1350.10">
    <property type="match status" value="1"/>
</dbReference>
<feature type="domain" description="Restriction endonuclease type IV Mrr" evidence="1">
    <location>
        <begin position="332"/>
        <end position="450"/>
    </location>
</feature>
<feature type="domain" description="Restriction endonuclease AspBHI N-terminal" evidence="2">
    <location>
        <begin position="106"/>
        <end position="292"/>
    </location>
</feature>